<reference evidence="3 4" key="1">
    <citation type="submission" date="2016-10" db="EMBL/GenBank/DDBJ databases">
        <authorList>
            <person name="Varghese N."/>
            <person name="Submissions S."/>
        </authorList>
    </citation>
    <scope>NUCLEOTIDE SEQUENCE [LARGE SCALE GENOMIC DNA]</scope>
    <source>
        <strain evidence="3 4">DSM 16525</strain>
    </source>
</reference>
<dbReference type="AlphaFoldDB" id="A0A511TAU8"/>
<feature type="compositionally biased region" description="Basic and acidic residues" evidence="1">
    <location>
        <begin position="15"/>
        <end position="25"/>
    </location>
</feature>
<dbReference type="Proteomes" id="UP000321514">
    <property type="component" value="Unassembled WGS sequence"/>
</dbReference>
<evidence type="ECO:0000313" key="4">
    <source>
        <dbReference type="Proteomes" id="UP000183760"/>
    </source>
</evidence>
<organism evidence="2 5">
    <name type="scientific">Myxococcus fulvus</name>
    <dbReference type="NCBI Taxonomy" id="33"/>
    <lineage>
        <taxon>Bacteria</taxon>
        <taxon>Pseudomonadati</taxon>
        <taxon>Myxococcota</taxon>
        <taxon>Myxococcia</taxon>
        <taxon>Myxococcales</taxon>
        <taxon>Cystobacterineae</taxon>
        <taxon>Myxococcaceae</taxon>
        <taxon>Myxococcus</taxon>
    </lineage>
</organism>
<name>A0A511TAU8_MYXFU</name>
<keyword evidence="4" id="KW-1185">Reference proteome</keyword>
<sequence length="63" mass="6885">MSAEAFGELQGALERLGDPSVREPLPEGGGAGRHRLSRHGLVLGYAWDDRSRTLTLLSLEREP</sequence>
<feature type="region of interest" description="Disordered" evidence="1">
    <location>
        <begin position="1"/>
        <end position="35"/>
    </location>
</feature>
<dbReference type="EMBL" id="FOIB01000014">
    <property type="protein sequence ID" value="SEU39641.1"/>
    <property type="molecule type" value="Genomic_DNA"/>
</dbReference>
<proteinExistence type="predicted"/>
<dbReference type="EMBL" id="BJXR01000046">
    <property type="protein sequence ID" value="GEN11295.1"/>
    <property type="molecule type" value="Genomic_DNA"/>
</dbReference>
<dbReference type="RefSeq" id="WP_046717226.1">
    <property type="nucleotide sequence ID" value="NZ_BJXR01000046.1"/>
</dbReference>
<evidence type="ECO:0000313" key="2">
    <source>
        <dbReference type="EMBL" id="GEN11295.1"/>
    </source>
</evidence>
<gene>
    <name evidence="2" type="ORF">MFU01_63320</name>
    <name evidence="3" type="ORF">SAMN05443572_114143</name>
</gene>
<reference evidence="2 5" key="2">
    <citation type="submission" date="2019-07" db="EMBL/GenBank/DDBJ databases">
        <title>Whole genome shotgun sequence of Myxococcus fulvus NBRC 100333.</title>
        <authorList>
            <person name="Hosoyama A."/>
            <person name="Uohara A."/>
            <person name="Ohji S."/>
            <person name="Ichikawa N."/>
        </authorList>
    </citation>
    <scope>NUCLEOTIDE SEQUENCE [LARGE SCALE GENOMIC DNA]</scope>
    <source>
        <strain evidence="2 5">NBRC 100333</strain>
    </source>
</reference>
<accession>A0A511TAU8</accession>
<comment type="caution">
    <text evidence="2">The sequence shown here is derived from an EMBL/GenBank/DDBJ whole genome shotgun (WGS) entry which is preliminary data.</text>
</comment>
<dbReference type="OrthoDB" id="5383198at2"/>
<protein>
    <submittedName>
        <fullName evidence="2">Uncharacterized protein</fullName>
    </submittedName>
</protein>
<evidence type="ECO:0000313" key="3">
    <source>
        <dbReference type="EMBL" id="SEU39641.1"/>
    </source>
</evidence>
<evidence type="ECO:0000256" key="1">
    <source>
        <dbReference type="SAM" id="MobiDB-lite"/>
    </source>
</evidence>
<evidence type="ECO:0000313" key="5">
    <source>
        <dbReference type="Proteomes" id="UP000321514"/>
    </source>
</evidence>
<dbReference type="Proteomes" id="UP000183760">
    <property type="component" value="Unassembled WGS sequence"/>
</dbReference>